<accession>A0ABD0JPW8</accession>
<keyword evidence="2" id="KW-1185">Reference proteome</keyword>
<proteinExistence type="predicted"/>
<dbReference type="EMBL" id="JACVVK020000358">
    <property type="protein sequence ID" value="KAK7477080.1"/>
    <property type="molecule type" value="Genomic_DNA"/>
</dbReference>
<comment type="caution">
    <text evidence="1">The sequence shown here is derived from an EMBL/GenBank/DDBJ whole genome shotgun (WGS) entry which is preliminary data.</text>
</comment>
<sequence>MLKSAARRRDEKEHQAENEDWVYGLSTAVNPAFSAAGARDVLLPGAPPTAMQRSVYFTVLRCILFCIHRLQLRWPVMFMPSSCVRYQALKGHFLCRRG</sequence>
<dbReference type="AlphaFoldDB" id="A0ABD0JPW8"/>
<name>A0ABD0JPW8_9CAEN</name>
<dbReference type="Proteomes" id="UP001519460">
    <property type="component" value="Unassembled WGS sequence"/>
</dbReference>
<evidence type="ECO:0000313" key="2">
    <source>
        <dbReference type="Proteomes" id="UP001519460"/>
    </source>
</evidence>
<evidence type="ECO:0000313" key="1">
    <source>
        <dbReference type="EMBL" id="KAK7477080.1"/>
    </source>
</evidence>
<organism evidence="1 2">
    <name type="scientific">Batillaria attramentaria</name>
    <dbReference type="NCBI Taxonomy" id="370345"/>
    <lineage>
        <taxon>Eukaryota</taxon>
        <taxon>Metazoa</taxon>
        <taxon>Spiralia</taxon>
        <taxon>Lophotrochozoa</taxon>
        <taxon>Mollusca</taxon>
        <taxon>Gastropoda</taxon>
        <taxon>Caenogastropoda</taxon>
        <taxon>Sorbeoconcha</taxon>
        <taxon>Cerithioidea</taxon>
        <taxon>Batillariidae</taxon>
        <taxon>Batillaria</taxon>
    </lineage>
</organism>
<protein>
    <submittedName>
        <fullName evidence="1">Uncharacterized protein</fullName>
    </submittedName>
</protein>
<gene>
    <name evidence="1" type="ORF">BaRGS_00031666</name>
</gene>
<reference evidence="1 2" key="1">
    <citation type="journal article" date="2023" name="Sci. Data">
        <title>Genome assembly of the Korean intertidal mud-creeper Batillaria attramentaria.</title>
        <authorList>
            <person name="Patra A.K."/>
            <person name="Ho P.T."/>
            <person name="Jun S."/>
            <person name="Lee S.J."/>
            <person name="Kim Y."/>
            <person name="Won Y.J."/>
        </authorList>
    </citation>
    <scope>NUCLEOTIDE SEQUENCE [LARGE SCALE GENOMIC DNA]</scope>
    <source>
        <strain evidence="1">Wonlab-2016</strain>
    </source>
</reference>